<protein>
    <submittedName>
        <fullName evidence="1">Uncharacterized protein</fullName>
    </submittedName>
</protein>
<dbReference type="Proteomes" id="UP000199029">
    <property type="component" value="Unassembled WGS sequence"/>
</dbReference>
<keyword evidence="2" id="KW-1185">Reference proteome</keyword>
<evidence type="ECO:0000313" key="1">
    <source>
        <dbReference type="EMBL" id="SFQ84004.1"/>
    </source>
</evidence>
<sequence>MQNDSDWLRAQVRGWATLSLAELLSSLGTPVAGDSPDPNLHVLVPHNPRLHRVTVYAREGRVRVIGLHGPPFAVPMPVVRAWTQGCWRTFNTYDAIYDEQFFCYPALLGLPFVAVESWVPPAQQRADEQQVLFSKLTFYCAIEPGHVPVHFRDGWHFSAAPPRADPPPPAWSLAALKRLFRIG</sequence>
<gene>
    <name evidence="1" type="ORF">SAMN04515668_5062</name>
</gene>
<dbReference type="EMBL" id="FOXS01000014">
    <property type="protein sequence ID" value="SFQ84004.1"/>
    <property type="molecule type" value="Genomic_DNA"/>
</dbReference>
<name>A0A1I6BSZ6_HYMAR</name>
<dbReference type="STRING" id="1227077.SAMN04515668_5062"/>
<proteinExistence type="predicted"/>
<evidence type="ECO:0000313" key="2">
    <source>
        <dbReference type="Proteomes" id="UP000199029"/>
    </source>
</evidence>
<organism evidence="1 2">
    <name type="scientific">Hymenobacter arizonensis</name>
    <name type="common">Siccationidurans arizonensis</name>
    <dbReference type="NCBI Taxonomy" id="1227077"/>
    <lineage>
        <taxon>Bacteria</taxon>
        <taxon>Pseudomonadati</taxon>
        <taxon>Bacteroidota</taxon>
        <taxon>Cytophagia</taxon>
        <taxon>Cytophagales</taxon>
        <taxon>Hymenobacteraceae</taxon>
        <taxon>Hymenobacter</taxon>
    </lineage>
</organism>
<dbReference type="AlphaFoldDB" id="A0A1I6BSZ6"/>
<reference evidence="2" key="1">
    <citation type="submission" date="2016-10" db="EMBL/GenBank/DDBJ databases">
        <authorList>
            <person name="Varghese N."/>
            <person name="Submissions S."/>
        </authorList>
    </citation>
    <scope>NUCLEOTIDE SEQUENCE [LARGE SCALE GENOMIC DNA]</scope>
    <source>
        <strain evidence="2">OR362-8,ATCC BAA-1266,JCM 13504</strain>
    </source>
</reference>
<accession>A0A1I6BSZ6</accession>